<feature type="transmembrane region" description="Helical" evidence="6">
    <location>
        <begin position="89"/>
        <end position="107"/>
    </location>
</feature>
<keyword evidence="4 6" id="KW-1133">Transmembrane helix</keyword>
<feature type="transmembrane region" description="Helical" evidence="6">
    <location>
        <begin position="170"/>
        <end position="191"/>
    </location>
</feature>
<reference evidence="8" key="1">
    <citation type="submission" date="2016-10" db="EMBL/GenBank/DDBJ databases">
        <authorList>
            <person name="Varghese N."/>
            <person name="Submissions S."/>
        </authorList>
    </citation>
    <scope>NUCLEOTIDE SEQUENCE [LARGE SCALE GENOMIC DNA]</scope>
    <source>
        <strain evidence="8">DSM 16471</strain>
    </source>
</reference>
<sequence length="219" mass="24856">MKSMWIKNNWIYGVLFLSVISAIFALLTSNFIFKSGTAGIGILIVLILNFKKEKPSKDTWLIIGAFLFSIAGDWFMSNMNGDSTMFSKGIALFFLAHLGYLLFATLNGQIKWRFTSILLALFLLFYFLVLFPSINDNILMLATLIYLLISCFSLGASVGIKGDYIVKWTYVFGIFLILFSDTIISLTEFLGYNRLDFLILPTYYLAHISITFSLIRKQG</sequence>
<evidence type="ECO:0000256" key="2">
    <source>
        <dbReference type="ARBA" id="ARBA00007375"/>
    </source>
</evidence>
<dbReference type="GO" id="GO:0016787">
    <property type="term" value="F:hydrolase activity"/>
    <property type="evidence" value="ECO:0007669"/>
    <property type="project" value="TreeGrafter"/>
</dbReference>
<evidence type="ECO:0000256" key="6">
    <source>
        <dbReference type="SAM" id="Phobius"/>
    </source>
</evidence>
<evidence type="ECO:0000256" key="1">
    <source>
        <dbReference type="ARBA" id="ARBA00004141"/>
    </source>
</evidence>
<feature type="transmembrane region" description="Helical" evidence="6">
    <location>
        <begin position="197"/>
        <end position="215"/>
    </location>
</feature>
<comment type="subcellular location">
    <subcellularLocation>
        <location evidence="1">Membrane</location>
        <topology evidence="1">Multi-pass membrane protein</topology>
    </subcellularLocation>
</comment>
<feature type="transmembrane region" description="Helical" evidence="6">
    <location>
        <begin position="9"/>
        <end position="25"/>
    </location>
</feature>
<dbReference type="PANTHER" id="PTHR31885:SF6">
    <property type="entry name" value="GH04784P"/>
    <property type="match status" value="1"/>
</dbReference>
<evidence type="ECO:0000256" key="5">
    <source>
        <dbReference type="ARBA" id="ARBA00023136"/>
    </source>
</evidence>
<protein>
    <submittedName>
        <fullName evidence="7">Uncharacterized membrane protein YhhN</fullName>
    </submittedName>
</protein>
<evidence type="ECO:0000313" key="8">
    <source>
        <dbReference type="Proteomes" id="UP000198990"/>
    </source>
</evidence>
<dbReference type="PANTHER" id="PTHR31885">
    <property type="entry name" value="GH04784P"/>
    <property type="match status" value="1"/>
</dbReference>
<feature type="transmembrane region" description="Helical" evidence="6">
    <location>
        <begin position="114"/>
        <end position="132"/>
    </location>
</feature>
<dbReference type="RefSeq" id="WP_091618801.1">
    <property type="nucleotide sequence ID" value="NZ_FNZN01000001.1"/>
</dbReference>
<organism evidence="7 8">
    <name type="scientific">Maribacter orientalis</name>
    <dbReference type="NCBI Taxonomy" id="228957"/>
    <lineage>
        <taxon>Bacteria</taxon>
        <taxon>Pseudomonadati</taxon>
        <taxon>Bacteroidota</taxon>
        <taxon>Flavobacteriia</taxon>
        <taxon>Flavobacteriales</taxon>
        <taxon>Flavobacteriaceae</taxon>
        <taxon>Maribacter</taxon>
    </lineage>
</organism>
<feature type="transmembrane region" description="Helical" evidence="6">
    <location>
        <begin position="138"/>
        <end position="158"/>
    </location>
</feature>
<feature type="transmembrane region" description="Helical" evidence="6">
    <location>
        <begin position="31"/>
        <end position="48"/>
    </location>
</feature>
<keyword evidence="3 6" id="KW-0812">Transmembrane</keyword>
<dbReference type="Proteomes" id="UP000198990">
    <property type="component" value="Unassembled WGS sequence"/>
</dbReference>
<dbReference type="AlphaFoldDB" id="A0A1H7FUL0"/>
<keyword evidence="5 6" id="KW-0472">Membrane</keyword>
<dbReference type="GO" id="GO:0016020">
    <property type="term" value="C:membrane"/>
    <property type="evidence" value="ECO:0007669"/>
    <property type="project" value="UniProtKB-SubCell"/>
</dbReference>
<evidence type="ECO:0000256" key="3">
    <source>
        <dbReference type="ARBA" id="ARBA00022692"/>
    </source>
</evidence>
<feature type="transmembrane region" description="Helical" evidence="6">
    <location>
        <begin position="60"/>
        <end position="77"/>
    </location>
</feature>
<dbReference type="EMBL" id="FNZN01000001">
    <property type="protein sequence ID" value="SEK27055.1"/>
    <property type="molecule type" value="Genomic_DNA"/>
</dbReference>
<evidence type="ECO:0000256" key="4">
    <source>
        <dbReference type="ARBA" id="ARBA00022989"/>
    </source>
</evidence>
<dbReference type="OrthoDB" id="1121536at2"/>
<dbReference type="Pfam" id="PF07947">
    <property type="entry name" value="YhhN"/>
    <property type="match status" value="1"/>
</dbReference>
<accession>A0A1H7FUL0</accession>
<evidence type="ECO:0000313" key="7">
    <source>
        <dbReference type="EMBL" id="SEK27055.1"/>
    </source>
</evidence>
<keyword evidence="8" id="KW-1185">Reference proteome</keyword>
<name>A0A1H7FUL0_9FLAO</name>
<proteinExistence type="inferred from homology"/>
<dbReference type="InterPro" id="IPR012506">
    <property type="entry name" value="TMEM86B-like"/>
</dbReference>
<gene>
    <name evidence="7" type="ORF">SAMN04488008_101174</name>
</gene>
<comment type="similarity">
    <text evidence="2">Belongs to the TMEM86 family.</text>
</comment>